<keyword evidence="2" id="KW-0677">Repeat</keyword>
<evidence type="ECO:0000259" key="4">
    <source>
        <dbReference type="PROSITE" id="PS50022"/>
    </source>
</evidence>
<dbReference type="PANTHER" id="PTHR12121:SF36">
    <property type="entry name" value="ENDONUCLEASE_EXONUCLEASE_PHOSPHATASE DOMAIN-CONTAINING PROTEIN"/>
    <property type="match status" value="1"/>
</dbReference>
<sequence>MTLRRGKWMSVMLVAALLIAPFCNRSHVAEAASNPSGTDTYNLKLMSFNVRNLHGDDGTVNSWDNRKSRAVNAINGYGPDIIGMQEAYKVQIDYFIDQLSNYDSIGQSRNGDTTNEYSNIMYRTDKFDVMESGQFWISETPDVAGSKSASDSSYPRIVTWAKFRAKSDNQAIFYYFNTHFSLNATAQLQGANLLLDRIASYVKPDNTPVFIGGDLNSDETTSVYSTLNNSSFQDTWAQLGKPFTDDGTSHKWTGEKDLANQHIDWIFQRNAVKINSVEINYYNEGGLYPSDHYPLQVNVDIPRTGEPQADRATGGTITARYTDSPANEDMSKAFDNDKTTKYYVPHGTDVWLQYQFGGGGKYAINRYKLTSANDNSGIRDPKSWTVQGSNDGTSWTTIDTRTNESFPLRYQTREFRMSNTTRYEYIRFSFTSNNATSFQISEIELYDYVNLAVAGTKTADAYNSGEEPALGADGYVATGKWCASGAEPHWLKIDLGAVKNVYQFVVKHAASGGETKSYNTADYQIQYSNDGTSWTDAVIVTDNTANITTHNVNLIARYLRLYITDATQTANTAARIYEFEAFGLQEGATFYKDADYGGIAVSLPKGSYTLAQLQEAGISNDSLSSLRVYGGSTVELYKDNNFQGAVLTRTADDNKLSDDGFNDVVSSIKIY</sequence>
<evidence type="ECO:0000313" key="7">
    <source>
        <dbReference type="Proteomes" id="UP000310636"/>
    </source>
</evidence>
<evidence type="ECO:0000259" key="5">
    <source>
        <dbReference type="PROSITE" id="PS50915"/>
    </source>
</evidence>
<dbReference type="OrthoDB" id="9793162at2"/>
<evidence type="ECO:0000256" key="1">
    <source>
        <dbReference type="ARBA" id="ARBA00009646"/>
    </source>
</evidence>
<dbReference type="Proteomes" id="UP000310636">
    <property type="component" value="Unassembled WGS sequence"/>
</dbReference>
<feature type="domain" description="F5/8 type C" evidence="4">
    <location>
        <begin position="433"/>
        <end position="584"/>
    </location>
</feature>
<dbReference type="InterPro" id="IPR011024">
    <property type="entry name" value="G_crystallin-like"/>
</dbReference>
<dbReference type="SUPFAM" id="SSF49785">
    <property type="entry name" value="Galactose-binding domain-like"/>
    <property type="match status" value="2"/>
</dbReference>
<dbReference type="Gene3D" id="2.60.20.10">
    <property type="entry name" value="Crystallins"/>
    <property type="match status" value="1"/>
</dbReference>
<protein>
    <recommendedName>
        <fullName evidence="8">F5/8 type C domain-containing protein</fullName>
    </recommendedName>
</protein>
<dbReference type="SMART" id="SM00247">
    <property type="entry name" value="XTALbg"/>
    <property type="match status" value="1"/>
</dbReference>
<feature type="domain" description="Beta/gamma crystallin 'Greek key'" evidence="5">
    <location>
        <begin position="586"/>
        <end position="630"/>
    </location>
</feature>
<dbReference type="AlphaFoldDB" id="A0A4V3WEN9"/>
<dbReference type="PROSITE" id="PS50022">
    <property type="entry name" value="FA58C_3"/>
    <property type="match status" value="1"/>
</dbReference>
<evidence type="ECO:0008006" key="8">
    <source>
        <dbReference type="Google" id="ProtNLM"/>
    </source>
</evidence>
<comment type="caution">
    <text evidence="6">The sequence shown here is derived from an EMBL/GenBank/DDBJ whole genome shotgun (WGS) entry which is preliminary data.</text>
</comment>
<keyword evidence="3" id="KW-0732">Signal</keyword>
<keyword evidence="7" id="KW-1185">Reference proteome</keyword>
<proteinExistence type="inferred from homology"/>
<dbReference type="EMBL" id="SSOB01000021">
    <property type="protein sequence ID" value="THF77114.1"/>
    <property type="molecule type" value="Genomic_DNA"/>
</dbReference>
<comment type="similarity">
    <text evidence="1">Belongs to the beta/gamma-crystallin family.</text>
</comment>
<evidence type="ECO:0000256" key="2">
    <source>
        <dbReference type="ARBA" id="ARBA00022737"/>
    </source>
</evidence>
<evidence type="ECO:0000256" key="3">
    <source>
        <dbReference type="SAM" id="SignalP"/>
    </source>
</evidence>
<dbReference type="InterPro" id="IPR036691">
    <property type="entry name" value="Endo/exonu/phosph_ase_sf"/>
</dbReference>
<evidence type="ECO:0000313" key="6">
    <source>
        <dbReference type="EMBL" id="THF77114.1"/>
    </source>
</evidence>
<dbReference type="InterPro" id="IPR000421">
    <property type="entry name" value="FA58C"/>
</dbReference>
<dbReference type="GO" id="GO:0000175">
    <property type="term" value="F:3'-5'-RNA exonuclease activity"/>
    <property type="evidence" value="ECO:0007669"/>
    <property type="project" value="TreeGrafter"/>
</dbReference>
<dbReference type="CDD" id="cd09083">
    <property type="entry name" value="EEP-1"/>
    <property type="match status" value="1"/>
</dbReference>
<gene>
    <name evidence="6" type="ORF">E6C55_17275</name>
</gene>
<feature type="signal peptide" evidence="3">
    <location>
        <begin position="1"/>
        <end position="31"/>
    </location>
</feature>
<dbReference type="InterPro" id="IPR001064">
    <property type="entry name" value="Beta/gamma_crystallin"/>
</dbReference>
<dbReference type="InterPro" id="IPR005135">
    <property type="entry name" value="Endo/exonuclease/phosphatase"/>
</dbReference>
<dbReference type="InterPro" id="IPR050410">
    <property type="entry name" value="CCR4/nocturin_mRNA_transcr"/>
</dbReference>
<reference evidence="6 7" key="1">
    <citation type="submission" date="2019-04" db="EMBL/GenBank/DDBJ databases">
        <title>Cohnella sp. nov. isolated from preserved vegetables.</title>
        <authorList>
            <person name="Lin S.-Y."/>
            <person name="Hung M.-H."/>
            <person name="Young C.-C."/>
        </authorList>
    </citation>
    <scope>NUCLEOTIDE SEQUENCE [LARGE SCALE GENOMIC DNA]</scope>
    <source>
        <strain evidence="6 7">CC-MHH1044</strain>
    </source>
</reference>
<accession>A0A4V3WEN9</accession>
<dbReference type="SUPFAM" id="SSF49695">
    <property type="entry name" value="gamma-Crystallin-like"/>
    <property type="match status" value="1"/>
</dbReference>
<name>A0A4V3WEN9_9BACL</name>
<dbReference type="InterPro" id="IPR008979">
    <property type="entry name" value="Galactose-bd-like_sf"/>
</dbReference>
<organism evidence="6 7">
    <name type="scientific">Cohnella fermenti</name>
    <dbReference type="NCBI Taxonomy" id="2565925"/>
    <lineage>
        <taxon>Bacteria</taxon>
        <taxon>Bacillati</taxon>
        <taxon>Bacillota</taxon>
        <taxon>Bacilli</taxon>
        <taxon>Bacillales</taxon>
        <taxon>Paenibacillaceae</taxon>
        <taxon>Cohnella</taxon>
    </lineage>
</organism>
<dbReference type="SUPFAM" id="SSF56219">
    <property type="entry name" value="DNase I-like"/>
    <property type="match status" value="1"/>
</dbReference>
<feature type="domain" description="Beta/gamma crystallin 'Greek key'" evidence="5">
    <location>
        <begin position="632"/>
        <end position="671"/>
    </location>
</feature>
<dbReference type="Gene3D" id="2.60.120.260">
    <property type="entry name" value="Galactose-binding domain-like"/>
    <property type="match status" value="2"/>
</dbReference>
<dbReference type="Gene3D" id="3.60.10.10">
    <property type="entry name" value="Endonuclease/exonuclease/phosphatase"/>
    <property type="match status" value="1"/>
</dbReference>
<dbReference type="PROSITE" id="PS50915">
    <property type="entry name" value="CRYSTALLIN_BETA_GAMMA"/>
    <property type="match status" value="2"/>
</dbReference>
<dbReference type="PANTHER" id="PTHR12121">
    <property type="entry name" value="CARBON CATABOLITE REPRESSOR PROTEIN 4"/>
    <property type="match status" value="1"/>
</dbReference>
<dbReference type="Pfam" id="PF00754">
    <property type="entry name" value="F5_F8_type_C"/>
    <property type="match status" value="2"/>
</dbReference>
<dbReference type="Pfam" id="PF03372">
    <property type="entry name" value="Exo_endo_phos"/>
    <property type="match status" value="1"/>
</dbReference>
<feature type="chain" id="PRO_5020248486" description="F5/8 type C domain-containing protein" evidence="3">
    <location>
        <begin position="32"/>
        <end position="671"/>
    </location>
</feature>